<keyword evidence="2" id="KW-0645">Protease</keyword>
<evidence type="ECO:0000256" key="3">
    <source>
        <dbReference type="ARBA" id="ARBA00022723"/>
    </source>
</evidence>
<keyword evidence="9" id="KW-1185">Reference proteome</keyword>
<sequence length="475" mass="52560">MRPPKHSALLSDHAHTKLVLDLSPNDIQTPFTRLPLEKRRAAATPSGRVPKDPPQTDEHNDTLTFPSPIVIRNDALDLDPKAPAQSLRSWVQEKDRNPVTPARNVLYVAAPPEITPDVSPMRDWLVPSVKGARGRELAPPSTEHIRDYLAAFYHGLEVRTFPRPFRWVAWDGNKVGRSRKAWTPSYVGLAVDDECVGVRCRANAADDGLFHRQLNLGDMLDALLEVVPADAYAIVLLTNHDTYEDDEDDFCAGRAFGQSRIAVVSSFRYNPAIDDLMGGSDASHVWPASHCWQYVGWLRNRIPRKYHPFRNEISADTPGAMPAAVKAASACGVGDEAGLWLSRVCKTASHELGHCFALDHCVYYSCIMQSTSCLEEDDRQPPFLCPVCLPKLTSAVLMSKPGADKEAEQAYVLRRYGALREFCLAWPDAAIFTGFAAWNPASVSASGRLAPGWRNSRLYRCPVTGSMGFLANVLE</sequence>
<dbReference type="Proteomes" id="UP001187682">
    <property type="component" value="Unassembled WGS sequence"/>
</dbReference>
<dbReference type="Pfam" id="PF07998">
    <property type="entry name" value="Peptidase_M54"/>
    <property type="match status" value="1"/>
</dbReference>
<keyword evidence="4" id="KW-0378">Hydrolase</keyword>
<dbReference type="GO" id="GO:0046872">
    <property type="term" value="F:metal ion binding"/>
    <property type="evidence" value="ECO:0007669"/>
    <property type="project" value="UniProtKB-KW"/>
</dbReference>
<dbReference type="InterPro" id="IPR012962">
    <property type="entry name" value="Pept_M54_archaemetzincn"/>
</dbReference>
<dbReference type="AlphaFoldDB" id="A0AAE8N2E4"/>
<dbReference type="GO" id="GO:0006508">
    <property type="term" value="P:proteolysis"/>
    <property type="evidence" value="ECO:0007669"/>
    <property type="project" value="UniProtKB-KW"/>
</dbReference>
<feature type="region of interest" description="Disordered" evidence="7">
    <location>
        <begin position="31"/>
        <end position="64"/>
    </location>
</feature>
<dbReference type="CDD" id="cd11375">
    <property type="entry name" value="Peptidase_M54"/>
    <property type="match status" value="1"/>
</dbReference>
<evidence type="ECO:0000256" key="6">
    <source>
        <dbReference type="ARBA" id="ARBA00023049"/>
    </source>
</evidence>
<gene>
    <name evidence="8" type="ORF">DNG_07857</name>
</gene>
<evidence type="ECO:0000313" key="8">
    <source>
        <dbReference type="EMBL" id="SPO05171.1"/>
    </source>
</evidence>
<accession>A0AAE8N2E4</accession>
<keyword evidence="6" id="KW-0482">Metalloprotease</keyword>
<keyword evidence="5" id="KW-0862">Zinc</keyword>
<name>A0AAE8N2E4_9PEZI</name>
<evidence type="ECO:0000256" key="2">
    <source>
        <dbReference type="ARBA" id="ARBA00022670"/>
    </source>
</evidence>
<dbReference type="SUPFAM" id="SSF55486">
    <property type="entry name" value="Metalloproteases ('zincins'), catalytic domain"/>
    <property type="match status" value="1"/>
</dbReference>
<dbReference type="InterPro" id="IPR024079">
    <property type="entry name" value="MetalloPept_cat_dom_sf"/>
</dbReference>
<proteinExistence type="predicted"/>
<evidence type="ECO:0000256" key="7">
    <source>
        <dbReference type="SAM" id="MobiDB-lite"/>
    </source>
</evidence>
<dbReference type="PANTHER" id="PTHR15910">
    <property type="entry name" value="ARCHAEMETZINCIN"/>
    <property type="match status" value="1"/>
</dbReference>
<dbReference type="EMBL" id="ONZQ02000012">
    <property type="protein sequence ID" value="SPO05171.1"/>
    <property type="molecule type" value="Genomic_DNA"/>
</dbReference>
<comment type="caution">
    <text evidence="8">The sequence shown here is derived from an EMBL/GenBank/DDBJ whole genome shotgun (WGS) entry which is preliminary data.</text>
</comment>
<keyword evidence="3" id="KW-0479">Metal-binding</keyword>
<evidence type="ECO:0000256" key="5">
    <source>
        <dbReference type="ARBA" id="ARBA00022833"/>
    </source>
</evidence>
<feature type="compositionally biased region" description="Basic and acidic residues" evidence="7">
    <location>
        <begin position="49"/>
        <end position="61"/>
    </location>
</feature>
<comment type="cofactor">
    <cofactor evidence="1">
        <name>Zn(2+)</name>
        <dbReference type="ChEBI" id="CHEBI:29105"/>
    </cofactor>
</comment>
<evidence type="ECO:0000256" key="4">
    <source>
        <dbReference type="ARBA" id="ARBA00022801"/>
    </source>
</evidence>
<evidence type="ECO:0000256" key="1">
    <source>
        <dbReference type="ARBA" id="ARBA00001947"/>
    </source>
</evidence>
<dbReference type="Gene3D" id="3.40.390.10">
    <property type="entry name" value="Collagenase (Catalytic Domain)"/>
    <property type="match status" value="1"/>
</dbReference>
<organism evidence="8 9">
    <name type="scientific">Cephalotrichum gorgonifer</name>
    <dbReference type="NCBI Taxonomy" id="2041049"/>
    <lineage>
        <taxon>Eukaryota</taxon>
        <taxon>Fungi</taxon>
        <taxon>Dikarya</taxon>
        <taxon>Ascomycota</taxon>
        <taxon>Pezizomycotina</taxon>
        <taxon>Sordariomycetes</taxon>
        <taxon>Hypocreomycetidae</taxon>
        <taxon>Microascales</taxon>
        <taxon>Microascaceae</taxon>
        <taxon>Cephalotrichum</taxon>
    </lineage>
</organism>
<protein>
    <submittedName>
        <fullName evidence="8">Uncharacterized protein</fullName>
    </submittedName>
</protein>
<reference evidence="8" key="1">
    <citation type="submission" date="2018-03" db="EMBL/GenBank/DDBJ databases">
        <authorList>
            <person name="Guldener U."/>
        </authorList>
    </citation>
    <scope>NUCLEOTIDE SEQUENCE</scope>
</reference>
<dbReference type="GO" id="GO:0008237">
    <property type="term" value="F:metallopeptidase activity"/>
    <property type="evidence" value="ECO:0007669"/>
    <property type="project" value="UniProtKB-KW"/>
</dbReference>
<evidence type="ECO:0000313" key="9">
    <source>
        <dbReference type="Proteomes" id="UP001187682"/>
    </source>
</evidence>
<dbReference type="PANTHER" id="PTHR15910:SF1">
    <property type="entry name" value="ARCHAEMETZINCIN-2"/>
    <property type="match status" value="1"/>
</dbReference>